<gene>
    <name evidence="2" type="ORF">F2Q70_00002365</name>
</gene>
<feature type="compositionally biased region" description="Polar residues" evidence="1">
    <location>
        <begin position="22"/>
        <end position="36"/>
    </location>
</feature>
<comment type="caution">
    <text evidence="2">The sequence shown here is derived from an EMBL/GenBank/DDBJ whole genome shotgun (WGS) entry which is preliminary data.</text>
</comment>
<dbReference type="EMBL" id="QGKY02001015">
    <property type="protein sequence ID" value="KAF2572861.1"/>
    <property type="molecule type" value="Genomic_DNA"/>
</dbReference>
<organism evidence="2">
    <name type="scientific">Brassica cretica</name>
    <name type="common">Mustard</name>
    <dbReference type="NCBI Taxonomy" id="69181"/>
    <lineage>
        <taxon>Eukaryota</taxon>
        <taxon>Viridiplantae</taxon>
        <taxon>Streptophyta</taxon>
        <taxon>Embryophyta</taxon>
        <taxon>Tracheophyta</taxon>
        <taxon>Spermatophyta</taxon>
        <taxon>Magnoliopsida</taxon>
        <taxon>eudicotyledons</taxon>
        <taxon>Gunneridae</taxon>
        <taxon>Pentapetalae</taxon>
        <taxon>rosids</taxon>
        <taxon>malvids</taxon>
        <taxon>Brassicales</taxon>
        <taxon>Brassicaceae</taxon>
        <taxon>Brassiceae</taxon>
        <taxon>Brassica</taxon>
    </lineage>
</organism>
<evidence type="ECO:0000256" key="1">
    <source>
        <dbReference type="SAM" id="MobiDB-lite"/>
    </source>
</evidence>
<sequence>MKDISKFLDNVNISIPDIESDTVGSPASQSPGISSFSINLSSDDGGSNSSQRPIGSKKAKLERKLSEVTHAKSSKKLALKEMEAENKIMLKNLNSINDINTRQFIRSEQARIIQKRTQQQQTVENNLVILERDPGCRELPERKAAQTLKQRDNLQLPRDPIIKTITEKCIHVTASPFEIASPTARRGVYKTGDAVVRNRVLEISVTNPPTLGPYTPI</sequence>
<accession>A0A8S9ISD5</accession>
<dbReference type="AlphaFoldDB" id="A0A8S9ISD5"/>
<protein>
    <submittedName>
        <fullName evidence="2">Uncharacterized protein</fullName>
    </submittedName>
</protein>
<proteinExistence type="predicted"/>
<reference evidence="2" key="1">
    <citation type="submission" date="2019-12" db="EMBL/GenBank/DDBJ databases">
        <title>Genome sequencing and annotation of Brassica cretica.</title>
        <authorList>
            <person name="Studholme D.J."/>
            <person name="Sarris P.F."/>
        </authorList>
    </citation>
    <scope>NUCLEOTIDE SEQUENCE</scope>
    <source>
        <strain evidence="2">PFS-102/07</strain>
        <tissue evidence="2">Leaf</tissue>
    </source>
</reference>
<evidence type="ECO:0000313" key="2">
    <source>
        <dbReference type="EMBL" id="KAF2572861.1"/>
    </source>
</evidence>
<name>A0A8S9ISD5_BRACR</name>
<feature type="compositionally biased region" description="Low complexity" evidence="1">
    <location>
        <begin position="37"/>
        <end position="50"/>
    </location>
</feature>
<feature type="region of interest" description="Disordered" evidence="1">
    <location>
        <begin position="18"/>
        <end position="65"/>
    </location>
</feature>